<accession>A0A8T3YNZ2</accession>
<proteinExistence type="predicted"/>
<dbReference type="Proteomes" id="UP000732298">
    <property type="component" value="Unassembled WGS sequence"/>
</dbReference>
<name>A0A8T3YNZ2_9ARCH</name>
<dbReference type="EMBL" id="JACQPB010000004">
    <property type="protein sequence ID" value="MBI4209949.1"/>
    <property type="molecule type" value="Genomic_DNA"/>
</dbReference>
<keyword evidence="1" id="KW-0238">DNA-binding</keyword>
<dbReference type="SUPFAM" id="SSF89447">
    <property type="entry name" value="AbrB/MazE/MraZ-like"/>
    <property type="match status" value="1"/>
</dbReference>
<dbReference type="InterPro" id="IPR037914">
    <property type="entry name" value="SpoVT-AbrB_sf"/>
</dbReference>
<sequence>MKCNKCGKMMKYSKGIKFNEYSIDGWKCSCGEIYYDPEQAQKVLLLNKLKKEVLKAKLGKIRSNLILRLPRDLEHAFSLEKGENVTIKVEDDGFRVVAA</sequence>
<comment type="caution">
    <text evidence="1">The sequence shown here is derived from an EMBL/GenBank/DDBJ whole genome shotgun (WGS) entry which is preliminary data.</text>
</comment>
<protein>
    <submittedName>
        <fullName evidence="1">AbrB/MazE/SpoVT family DNA-binding domain-containing protein</fullName>
    </submittedName>
</protein>
<reference evidence="1" key="1">
    <citation type="submission" date="2020-07" db="EMBL/GenBank/DDBJ databases">
        <title>Huge and variable diversity of episymbiotic CPR bacteria and DPANN archaea in groundwater ecosystems.</title>
        <authorList>
            <person name="He C.Y."/>
            <person name="Keren R."/>
            <person name="Whittaker M."/>
            <person name="Farag I.F."/>
            <person name="Doudna J."/>
            <person name="Cate J.H.D."/>
            <person name="Banfield J.F."/>
        </authorList>
    </citation>
    <scope>NUCLEOTIDE SEQUENCE</scope>
    <source>
        <strain evidence="1">NC_groundwater_1296_Ag_S-0.2um_52_80</strain>
    </source>
</reference>
<gene>
    <name evidence="1" type="ORF">HY544_00385</name>
</gene>
<dbReference type="AlphaFoldDB" id="A0A8T3YNZ2"/>
<evidence type="ECO:0000313" key="2">
    <source>
        <dbReference type="Proteomes" id="UP000732298"/>
    </source>
</evidence>
<dbReference type="GO" id="GO:0003677">
    <property type="term" value="F:DNA binding"/>
    <property type="evidence" value="ECO:0007669"/>
    <property type="project" value="UniProtKB-KW"/>
</dbReference>
<organism evidence="1 2">
    <name type="scientific">Candidatus Iainarchaeum sp</name>
    <dbReference type="NCBI Taxonomy" id="3101447"/>
    <lineage>
        <taxon>Archaea</taxon>
        <taxon>Candidatus Iainarchaeota</taxon>
        <taxon>Candidatus Iainarchaeia</taxon>
        <taxon>Candidatus Iainarchaeales</taxon>
        <taxon>Candidatus Iainarchaeaceae</taxon>
        <taxon>Candidatus Iainarchaeum</taxon>
    </lineage>
</organism>
<evidence type="ECO:0000313" key="1">
    <source>
        <dbReference type="EMBL" id="MBI4209949.1"/>
    </source>
</evidence>